<dbReference type="InterPro" id="IPR022761">
    <property type="entry name" value="Fumarate_lyase_N"/>
</dbReference>
<evidence type="ECO:0000259" key="10">
    <source>
        <dbReference type="Pfam" id="PF14698"/>
    </source>
</evidence>
<comment type="caution">
    <text evidence="11">The sequence shown here is derived from an EMBL/GenBank/DDBJ whole genome shotgun (WGS) entry which is preliminary data.</text>
</comment>
<keyword evidence="12" id="KW-1185">Reference proteome</keyword>
<gene>
    <name evidence="7" type="primary">argH</name>
    <name evidence="11" type="ORF">B1R32_10838</name>
</gene>
<dbReference type="InterPro" id="IPR024083">
    <property type="entry name" value="Fumarase/histidase_N"/>
</dbReference>
<dbReference type="EMBL" id="NIGF01000008">
    <property type="protein sequence ID" value="PQV63834.1"/>
    <property type="molecule type" value="Genomic_DNA"/>
</dbReference>
<dbReference type="FunFam" id="1.20.200.10:FF:000015">
    <property type="entry name" value="argininosuccinate lyase isoform X2"/>
    <property type="match status" value="1"/>
</dbReference>
<evidence type="ECO:0000256" key="5">
    <source>
        <dbReference type="ARBA" id="ARBA00022605"/>
    </source>
</evidence>
<sequence>MNSDSNFQTTSKTASKPLWSGRFTGAPDAAMLRFSTSLPVDSKLWRHDIAGSVAHAQMLGAQKIIAEDDAQKIVQGLRDLSAQIERGQLDFQNAPDEDIHSFIERHLTQQIGPLAGKLHTARSRNDQIALDVRLYLKEALLEVQAEIRALQSALVSRAEEHFGAILPGYTHLQRAQPILLSHHLLAYFWMLERDSERLSECFSRADVLPLGAAALAGTTFPIDREMVAQSLGFAEISINSLDTVADRDHMIESVSALSIIALHLSRLAEEMVLWSTPEWGFVRLSDAFSTGSSIMPQKRNPDSMELVRGKSARVFGDLTTLWTLVKALPLTYNRDLQEDKEPLFDAFDTVISSLQIARGVMESVTFNLQKMKQVAGGGFSTATDVADYLVRKGIPFREAHEITGAVVRECESQGCELENLTLEQWQALDARFDAGVFEAVSVEGSVAARQSAGGTAPVRVKEQLQRAKSLLLL</sequence>
<evidence type="ECO:0000256" key="3">
    <source>
        <dbReference type="ARBA" id="ARBA00012338"/>
    </source>
</evidence>
<evidence type="ECO:0000256" key="6">
    <source>
        <dbReference type="ARBA" id="ARBA00023239"/>
    </source>
</evidence>
<dbReference type="InterPro" id="IPR009049">
    <property type="entry name" value="Argininosuccinate_lyase"/>
</dbReference>
<dbReference type="EC" id="4.3.2.1" evidence="3 7"/>
<evidence type="ECO:0000256" key="1">
    <source>
        <dbReference type="ARBA" id="ARBA00000985"/>
    </source>
</evidence>
<name>A0A2S8SSP2_9BACT</name>
<dbReference type="PRINTS" id="PR00149">
    <property type="entry name" value="FUMRATELYASE"/>
</dbReference>
<evidence type="ECO:0000259" key="9">
    <source>
        <dbReference type="Pfam" id="PF00206"/>
    </source>
</evidence>
<dbReference type="InterPro" id="IPR000362">
    <property type="entry name" value="Fumarate_lyase_fam"/>
</dbReference>
<dbReference type="FunCoup" id="A0A2S8SSP2">
    <property type="interactions" value="388"/>
</dbReference>
<dbReference type="Pfam" id="PF14698">
    <property type="entry name" value="ASL_C2"/>
    <property type="match status" value="1"/>
</dbReference>
<evidence type="ECO:0000256" key="4">
    <source>
        <dbReference type="ARBA" id="ARBA00022571"/>
    </source>
</evidence>
<evidence type="ECO:0000256" key="2">
    <source>
        <dbReference type="ARBA" id="ARBA00004941"/>
    </source>
</evidence>
<dbReference type="GO" id="GO:0005829">
    <property type="term" value="C:cytosol"/>
    <property type="evidence" value="ECO:0007669"/>
    <property type="project" value="TreeGrafter"/>
</dbReference>
<dbReference type="InterPro" id="IPR029419">
    <property type="entry name" value="Arg_succ_lyase_C"/>
</dbReference>
<comment type="similarity">
    <text evidence="7">Belongs to the lyase 1 family. Argininosuccinate lyase subfamily.</text>
</comment>
<dbReference type="UniPathway" id="UPA00068">
    <property type="reaction ID" value="UER00114"/>
</dbReference>
<keyword evidence="7" id="KW-0963">Cytoplasm</keyword>
<organism evidence="11 12">
    <name type="scientific">Abditibacterium utsteinense</name>
    <dbReference type="NCBI Taxonomy" id="1960156"/>
    <lineage>
        <taxon>Bacteria</taxon>
        <taxon>Pseudomonadati</taxon>
        <taxon>Abditibacteriota</taxon>
        <taxon>Abditibacteriia</taxon>
        <taxon>Abditibacteriales</taxon>
        <taxon>Abditibacteriaceae</taxon>
        <taxon>Abditibacterium</taxon>
    </lineage>
</organism>
<proteinExistence type="inferred from homology"/>
<dbReference type="AlphaFoldDB" id="A0A2S8SSP2"/>
<dbReference type="Gene3D" id="1.10.275.10">
    <property type="entry name" value="Fumarase/aspartase (N-terminal domain)"/>
    <property type="match status" value="1"/>
</dbReference>
<evidence type="ECO:0000313" key="12">
    <source>
        <dbReference type="Proteomes" id="UP000237684"/>
    </source>
</evidence>
<dbReference type="InterPro" id="IPR020557">
    <property type="entry name" value="Fumarate_lyase_CS"/>
</dbReference>
<dbReference type="GO" id="GO:0042450">
    <property type="term" value="P:L-arginine biosynthetic process via ornithine"/>
    <property type="evidence" value="ECO:0007669"/>
    <property type="project" value="UniProtKB-UniRule"/>
</dbReference>
<dbReference type="PRINTS" id="PR00145">
    <property type="entry name" value="ARGSUCLYASE"/>
</dbReference>
<dbReference type="HAMAP" id="MF_00006">
    <property type="entry name" value="Arg_succ_lyase"/>
    <property type="match status" value="1"/>
</dbReference>
<dbReference type="NCBIfam" id="TIGR00838">
    <property type="entry name" value="argH"/>
    <property type="match status" value="1"/>
</dbReference>
<evidence type="ECO:0000256" key="8">
    <source>
        <dbReference type="SAM" id="MobiDB-lite"/>
    </source>
</evidence>
<dbReference type="Pfam" id="PF00206">
    <property type="entry name" value="Lyase_1"/>
    <property type="match status" value="1"/>
</dbReference>
<dbReference type="SUPFAM" id="SSF48557">
    <property type="entry name" value="L-aspartase-like"/>
    <property type="match status" value="1"/>
</dbReference>
<keyword evidence="5 7" id="KW-0028">Amino-acid biosynthesis</keyword>
<dbReference type="InterPro" id="IPR008948">
    <property type="entry name" value="L-Aspartase-like"/>
</dbReference>
<comment type="subcellular location">
    <subcellularLocation>
        <location evidence="7">Cytoplasm</location>
    </subcellularLocation>
</comment>
<dbReference type="PROSITE" id="PS00163">
    <property type="entry name" value="FUMARATE_LYASES"/>
    <property type="match status" value="1"/>
</dbReference>
<dbReference type="Proteomes" id="UP000237684">
    <property type="component" value="Unassembled WGS sequence"/>
</dbReference>
<dbReference type="CDD" id="cd01359">
    <property type="entry name" value="Argininosuccinate_lyase"/>
    <property type="match status" value="1"/>
</dbReference>
<dbReference type="PANTHER" id="PTHR43814:SF1">
    <property type="entry name" value="ARGININOSUCCINATE LYASE"/>
    <property type="match status" value="1"/>
</dbReference>
<keyword evidence="4 7" id="KW-0055">Arginine biosynthesis</keyword>
<dbReference type="OrthoDB" id="9769623at2"/>
<reference evidence="11 12" key="1">
    <citation type="journal article" date="2018" name="Syst. Appl. Microbiol.">
        <title>Abditibacterium utsteinense sp. nov., the first cultivated member of candidate phylum FBP, isolated from ice-free Antarctic soil samples.</title>
        <authorList>
            <person name="Tahon G."/>
            <person name="Tytgat B."/>
            <person name="Lebbe L."/>
            <person name="Carlier A."/>
            <person name="Willems A."/>
        </authorList>
    </citation>
    <scope>NUCLEOTIDE SEQUENCE [LARGE SCALE GENOMIC DNA]</scope>
    <source>
        <strain evidence="11 12">LMG 29911</strain>
    </source>
</reference>
<feature type="domain" description="Fumarate lyase N-terminal" evidence="9">
    <location>
        <begin position="21"/>
        <end position="316"/>
    </location>
</feature>
<comment type="pathway">
    <text evidence="2 7">Amino-acid biosynthesis; L-arginine biosynthesis; L-arginine from L-ornithine and carbamoyl phosphate: step 3/3.</text>
</comment>
<dbReference type="Gene3D" id="1.10.40.30">
    <property type="entry name" value="Fumarase/aspartase (C-terminal domain)"/>
    <property type="match status" value="1"/>
</dbReference>
<feature type="region of interest" description="Disordered" evidence="8">
    <location>
        <begin position="1"/>
        <end position="20"/>
    </location>
</feature>
<evidence type="ECO:0000313" key="11">
    <source>
        <dbReference type="EMBL" id="PQV63834.1"/>
    </source>
</evidence>
<keyword evidence="6 7" id="KW-0456">Lyase</keyword>
<evidence type="ECO:0000256" key="7">
    <source>
        <dbReference type="HAMAP-Rule" id="MF_00006"/>
    </source>
</evidence>
<dbReference type="GO" id="GO:0004056">
    <property type="term" value="F:argininosuccinate lyase activity"/>
    <property type="evidence" value="ECO:0007669"/>
    <property type="project" value="UniProtKB-UniRule"/>
</dbReference>
<dbReference type="InParanoid" id="A0A2S8SSP2"/>
<accession>A0A2S8SSP2</accession>
<protein>
    <recommendedName>
        <fullName evidence="3 7">Argininosuccinate lyase</fullName>
        <shortName evidence="7">ASAL</shortName>
        <ecNumber evidence="3 7">4.3.2.1</ecNumber>
    </recommendedName>
    <alternativeName>
        <fullName evidence="7">Arginosuccinase</fullName>
    </alternativeName>
</protein>
<dbReference type="FunFam" id="1.10.40.30:FF:000001">
    <property type="entry name" value="Argininosuccinate lyase"/>
    <property type="match status" value="1"/>
</dbReference>
<dbReference type="RefSeq" id="WP_105483677.1">
    <property type="nucleotide sequence ID" value="NZ_NIGF01000008.1"/>
</dbReference>
<dbReference type="PANTHER" id="PTHR43814">
    <property type="entry name" value="ARGININOSUCCINATE LYASE"/>
    <property type="match status" value="1"/>
</dbReference>
<dbReference type="Gene3D" id="1.20.200.10">
    <property type="entry name" value="Fumarase/aspartase (Central domain)"/>
    <property type="match status" value="1"/>
</dbReference>
<comment type="catalytic activity">
    <reaction evidence="1 7">
        <text>2-(N(omega)-L-arginino)succinate = fumarate + L-arginine</text>
        <dbReference type="Rhea" id="RHEA:24020"/>
        <dbReference type="ChEBI" id="CHEBI:29806"/>
        <dbReference type="ChEBI" id="CHEBI:32682"/>
        <dbReference type="ChEBI" id="CHEBI:57472"/>
        <dbReference type="EC" id="4.3.2.1"/>
    </reaction>
</comment>
<feature type="domain" description="Argininosuccinate lyase C-terminal" evidence="10">
    <location>
        <begin position="379"/>
        <end position="447"/>
    </location>
</feature>
<feature type="compositionally biased region" description="Polar residues" evidence="8">
    <location>
        <begin position="1"/>
        <end position="14"/>
    </location>
</feature>